<evidence type="ECO:0000313" key="2">
    <source>
        <dbReference type="EMBL" id="MBB5598589.1"/>
    </source>
</evidence>
<keyword evidence="3" id="KW-1185">Reference proteome</keyword>
<organism evidence="2 3">
    <name type="scientific">Neomicrococcus lactis</name>
    <dbReference type="NCBI Taxonomy" id="732241"/>
    <lineage>
        <taxon>Bacteria</taxon>
        <taxon>Bacillati</taxon>
        <taxon>Actinomycetota</taxon>
        <taxon>Actinomycetes</taxon>
        <taxon>Micrococcales</taxon>
        <taxon>Micrococcaceae</taxon>
        <taxon>Neomicrococcus</taxon>
    </lineage>
</organism>
<dbReference type="RefSeq" id="WP_183642504.1">
    <property type="nucleotide sequence ID" value="NZ_JACHBL010000001.1"/>
</dbReference>
<reference evidence="2 3" key="1">
    <citation type="submission" date="2020-08" db="EMBL/GenBank/DDBJ databases">
        <title>Sequencing the genomes of 1000 actinobacteria strains.</title>
        <authorList>
            <person name="Klenk H.-P."/>
        </authorList>
    </citation>
    <scope>NUCLEOTIDE SEQUENCE [LARGE SCALE GENOMIC DNA]</scope>
    <source>
        <strain evidence="2 3">DSM 23694</strain>
    </source>
</reference>
<dbReference type="Proteomes" id="UP000523863">
    <property type="component" value="Unassembled WGS sequence"/>
</dbReference>
<dbReference type="InterPro" id="IPR018713">
    <property type="entry name" value="MPAB/Lcp_cat_dom"/>
</dbReference>
<dbReference type="EMBL" id="JACHBL010000001">
    <property type="protein sequence ID" value="MBB5598589.1"/>
    <property type="molecule type" value="Genomic_DNA"/>
</dbReference>
<name>A0A7W8YBN7_9MICC</name>
<comment type="caution">
    <text evidence="2">The sequence shown here is derived from an EMBL/GenBank/DDBJ whole genome shotgun (WGS) entry which is preliminary data.</text>
</comment>
<dbReference type="AlphaFoldDB" id="A0A7W8YBN7"/>
<dbReference type="GO" id="GO:0016491">
    <property type="term" value="F:oxidoreductase activity"/>
    <property type="evidence" value="ECO:0007669"/>
    <property type="project" value="InterPro"/>
</dbReference>
<gene>
    <name evidence="2" type="ORF">BKA12_001669</name>
</gene>
<feature type="domain" description="ER-bound oxygenase mpaB/mpaB'/Rubber oxygenase catalytic" evidence="1">
    <location>
        <begin position="50"/>
        <end position="285"/>
    </location>
</feature>
<sequence>MPAFVDRFLESFKVRLRTTFAGQSEGVPEWEDALENGDDAGYFPHTSATWHVHGGMTPIAAGIKALLLQALHPGALAGVAEHSDYRADPLARLAGTIRWIFTVTYGDTAAAHGACDYVRRRHEPVVGTYMAATGETLAYSANDASLSRWVHCAFAEAFLTAYEDFRGPIPLPPDALPGESGADAYVREWSVAGTLMGVESPPRSRAELSAALLQYDDDAHLSGGPRVREVVHFLRNPPLDPMLLPGYRLLFLAVVNSLTPRQAELLELRQWPRFLRPVSNALARFALAVVQLGLLKVGPSELAAHRRLRRLGVLPSSDSSA</sequence>
<dbReference type="PANTHER" id="PTHR36151:SF3">
    <property type="entry name" value="ER-BOUND OXYGENASE MPAB_MPAB'_RUBBER OXYGENASE CATALYTIC DOMAIN-CONTAINING PROTEIN"/>
    <property type="match status" value="1"/>
</dbReference>
<proteinExistence type="predicted"/>
<dbReference type="Pfam" id="PF09995">
    <property type="entry name" value="MPAB_Lcp_cat"/>
    <property type="match status" value="1"/>
</dbReference>
<evidence type="ECO:0000313" key="3">
    <source>
        <dbReference type="Proteomes" id="UP000523863"/>
    </source>
</evidence>
<accession>A0A7W8YBN7</accession>
<dbReference type="PANTHER" id="PTHR36151">
    <property type="entry name" value="BLR2777 PROTEIN"/>
    <property type="match status" value="1"/>
</dbReference>
<evidence type="ECO:0000259" key="1">
    <source>
        <dbReference type="Pfam" id="PF09995"/>
    </source>
</evidence>
<protein>
    <submittedName>
        <fullName evidence="2">Uncharacterized protein (DUF2236 family)</fullName>
    </submittedName>
</protein>